<dbReference type="Gene3D" id="3.40.50.1820">
    <property type="entry name" value="alpha/beta hydrolase"/>
    <property type="match status" value="1"/>
</dbReference>
<keyword evidence="3" id="KW-1185">Reference proteome</keyword>
<reference evidence="2 3" key="1">
    <citation type="submission" date="2023-08" db="EMBL/GenBank/DDBJ databases">
        <title>A Necator americanus chromosomal reference genome.</title>
        <authorList>
            <person name="Ilik V."/>
            <person name="Petrzelkova K.J."/>
            <person name="Pardy F."/>
            <person name="Fuh T."/>
            <person name="Niatou-Singa F.S."/>
            <person name="Gouil Q."/>
            <person name="Baker L."/>
            <person name="Ritchie M.E."/>
            <person name="Jex A.R."/>
            <person name="Gazzola D."/>
            <person name="Li H."/>
            <person name="Toshio Fujiwara R."/>
            <person name="Zhan B."/>
            <person name="Aroian R.V."/>
            <person name="Pafco B."/>
            <person name="Schwarz E.M."/>
        </authorList>
    </citation>
    <scope>NUCLEOTIDE SEQUENCE [LARGE SCALE GENOMIC DNA]</scope>
    <source>
        <strain evidence="2 3">Aroian</strain>
        <tissue evidence="2">Whole animal</tissue>
    </source>
</reference>
<dbReference type="InterPro" id="IPR029058">
    <property type="entry name" value="AB_hydrolase_fold"/>
</dbReference>
<dbReference type="Proteomes" id="UP001303046">
    <property type="component" value="Unassembled WGS sequence"/>
</dbReference>
<evidence type="ECO:0000259" key="1">
    <source>
        <dbReference type="Pfam" id="PF00135"/>
    </source>
</evidence>
<dbReference type="EMBL" id="JAVFWL010000003">
    <property type="protein sequence ID" value="KAK6743696.1"/>
    <property type="molecule type" value="Genomic_DNA"/>
</dbReference>
<evidence type="ECO:0000313" key="2">
    <source>
        <dbReference type="EMBL" id="KAK6743696.1"/>
    </source>
</evidence>
<evidence type="ECO:0000313" key="3">
    <source>
        <dbReference type="Proteomes" id="UP001303046"/>
    </source>
</evidence>
<gene>
    <name evidence="2" type="primary">Necator_chrIII.g11544</name>
    <name evidence="2" type="ORF">RB195_010779</name>
</gene>
<dbReference type="PANTHER" id="PTHR44590:SF3">
    <property type="entry name" value="CARBOXYLESTERASE TYPE B DOMAIN-CONTAINING PROTEIN"/>
    <property type="match status" value="1"/>
</dbReference>
<feature type="domain" description="Carboxylesterase type B" evidence="1">
    <location>
        <begin position="8"/>
        <end position="157"/>
    </location>
</feature>
<sequence length="173" mass="20326">MCLFEGFLVKELVQLLGDLFTNIGVQKTVLETLEAHKVPVFFYSFDYFNPKSWGPLGFRMPFKAATHCTELAYIFGRGIIWNFSFNEDDKKMLEITTRMWTNFAKYGDPNGLTTADSLSHLLKMPMEWEPATIENPQKHFSISLKPQMREKYKNSRPLFIIEMQRAQRRDVHF</sequence>
<dbReference type="SUPFAM" id="SSF53474">
    <property type="entry name" value="alpha/beta-Hydrolases"/>
    <property type="match status" value="1"/>
</dbReference>
<protein>
    <recommendedName>
        <fullName evidence="1">Carboxylesterase type B domain-containing protein</fullName>
    </recommendedName>
</protein>
<dbReference type="InterPro" id="IPR002018">
    <property type="entry name" value="CarbesteraseB"/>
</dbReference>
<comment type="caution">
    <text evidence="2">The sequence shown here is derived from an EMBL/GenBank/DDBJ whole genome shotgun (WGS) entry which is preliminary data.</text>
</comment>
<organism evidence="2 3">
    <name type="scientific">Necator americanus</name>
    <name type="common">Human hookworm</name>
    <dbReference type="NCBI Taxonomy" id="51031"/>
    <lineage>
        <taxon>Eukaryota</taxon>
        <taxon>Metazoa</taxon>
        <taxon>Ecdysozoa</taxon>
        <taxon>Nematoda</taxon>
        <taxon>Chromadorea</taxon>
        <taxon>Rhabditida</taxon>
        <taxon>Rhabditina</taxon>
        <taxon>Rhabditomorpha</taxon>
        <taxon>Strongyloidea</taxon>
        <taxon>Ancylostomatidae</taxon>
        <taxon>Bunostominae</taxon>
        <taxon>Necator</taxon>
    </lineage>
</organism>
<dbReference type="PANTHER" id="PTHR44590">
    <property type="entry name" value="CARBOXYLIC ESTER HYDROLASE-RELATED"/>
    <property type="match status" value="1"/>
</dbReference>
<dbReference type="Pfam" id="PF00135">
    <property type="entry name" value="COesterase"/>
    <property type="match status" value="1"/>
</dbReference>
<accession>A0ABR1D2Q5</accession>
<name>A0ABR1D2Q5_NECAM</name>
<proteinExistence type="predicted"/>